<dbReference type="AlphaFoldDB" id="A0A6F9DJY3"/>
<gene>
    <name evidence="1" type="primary">LOC108950821-002</name>
</gene>
<protein>
    <submittedName>
        <fullName evidence="1">Uncharacterized protein LOC108950821</fullName>
    </submittedName>
</protein>
<dbReference type="InterPro" id="IPR035901">
    <property type="entry name" value="GIY-YIG_endonuc_sf"/>
</dbReference>
<dbReference type="EMBL" id="LR787478">
    <property type="protein sequence ID" value="CAB3263340.1"/>
    <property type="molecule type" value="mRNA"/>
</dbReference>
<reference evidence="1" key="1">
    <citation type="submission" date="2020-04" db="EMBL/GenBank/DDBJ databases">
        <authorList>
            <person name="Neveu A P."/>
        </authorList>
    </citation>
    <scope>NUCLEOTIDE SEQUENCE</scope>
    <source>
        <tissue evidence="1">Whole embryo</tissue>
    </source>
</reference>
<organism evidence="1">
    <name type="scientific">Phallusia mammillata</name>
    <dbReference type="NCBI Taxonomy" id="59560"/>
    <lineage>
        <taxon>Eukaryota</taxon>
        <taxon>Metazoa</taxon>
        <taxon>Chordata</taxon>
        <taxon>Tunicata</taxon>
        <taxon>Ascidiacea</taxon>
        <taxon>Phlebobranchia</taxon>
        <taxon>Ascidiidae</taxon>
        <taxon>Phallusia</taxon>
    </lineage>
</organism>
<sequence>MTAAVIEEAKAWKEQRHQYARHSKDSTSKKARKLVWATQFPALLRLSDKEKVLKPNCMVTYKRPPSLQELFLCPRKLALGRLNHCAPSGCYPCGRCALCGNHGSHKIGMVKCSAYLQTSMRRFKISQHLTCRSYGIYVATCLLCHEQYVGQTKNRFATRWSGHRAIWAKFDTSQRNDGTALLHHFKDRHPNEFAKKTPMESCYCVAFVEQPRTADLDLAEDRWLNKIDAKINIKKMVLPRCK</sequence>
<evidence type="ECO:0000313" key="1">
    <source>
        <dbReference type="EMBL" id="CAB3263340.1"/>
    </source>
</evidence>
<accession>A0A6F9DJY3</accession>
<dbReference type="Gene3D" id="3.40.1440.10">
    <property type="entry name" value="GIY-YIG endonuclease"/>
    <property type="match status" value="1"/>
</dbReference>
<proteinExistence type="evidence at transcript level"/>
<name>A0A6F9DJY3_9ASCI</name>